<feature type="compositionally biased region" description="Low complexity" evidence="1">
    <location>
        <begin position="442"/>
        <end position="452"/>
    </location>
</feature>
<sequence length="965" mass="103391">MSRPYYDLGHGGGIPDYYASASDHPPLQQSRIPRPHDRMRQQPSMTHPNYPAAHNARSPRRPHEPQLQQNYLNSNSNAWEISQNMYDGSAYDYQEVDTRNDQWPLPAQPHASSSPARGSPRRPPQRPQRPDEQPQRPHYPQAILDQPRSHYVASPARQYRQPAPPPASHHGTGQWNGEGYSYAAPPPNFPPPSRPLPQSQTPSSIPTYAAPQAPQQAVYGRANQRPPLGPPPSARRGPSSYYPQVAPVMPIAEETDSMRGSSLRTGSVHTGAHDSKTSFASSNAIPIGISQLHLERGREAGHQPLQRPDLLSESDEDEDFDDSPTEPAIARGEIRTPDPHQQYRENSSPEVTVVRQASLGKKSKPTLTTVTSSDRVRKSSGSIAGDPKSGIASLPSQQPTVPETVSTPERTERSRALAQERLEGQTRPGAATEPIQKDNQIAAPAVAVSTAAGYMQQPESKPTSGKQTPEEVLRSGTGLIDASDSSESEGNELRRKRSKDLLGAELANQLHPVRSQPRSPLAPAVDPRVESIIGSLEKGGALSAQEAQELKQPMGGLSADRAGKRRPPRINVDAVRDAEARGSLTSLPDLIRRATKLASNLDRGKTASRLGMNWLDGAADGEKRRSGSMSDVLAFPPPALATPPESRNGRWSSRFRHSQLPSDSDAGGVKRRRKCCGMPVWAFWVLMVLLFLLVAAAVIVPVVLIVIPKQNDNTSTKVGACEQKLTCNNGGTNILSSSGYCECLCINGYTGLTCSVFSDAGCTRTSVGSSDNATVGDAIPRLISGAESNFSIPLDAQELLGLFSSSDMDCSLQNNLVTFNSKSQKRAFLDTLPGSASLRAINRRQDGDSPSSSAAATSHGIVYASGTPTATATATSTSSTDSKTLDFARVAVLYIFQSSQELTIAADAQENLQAFLRTGSTSSSVSTRADNVTLGNGFTADLTSYTISVGNGTTVGGTGNNDSSS</sequence>
<feature type="compositionally biased region" description="Pro residues" evidence="1">
    <location>
        <begin position="184"/>
        <end position="195"/>
    </location>
</feature>
<dbReference type="EMBL" id="KB446556">
    <property type="protein sequence ID" value="EME86783.1"/>
    <property type="molecule type" value="Genomic_DNA"/>
</dbReference>
<evidence type="ECO:0000259" key="4">
    <source>
        <dbReference type="PROSITE" id="PS01186"/>
    </source>
</evidence>
<dbReference type="HOGENOM" id="CLU_009769_0_0_1"/>
<dbReference type="VEuPathDB" id="FungiDB:MYCFIDRAFT_214377"/>
<gene>
    <name evidence="5" type="ORF">MYCFIDRAFT_214377</name>
</gene>
<name>M3BCA2_PSEFD</name>
<dbReference type="Proteomes" id="UP000016932">
    <property type="component" value="Unassembled WGS sequence"/>
</dbReference>
<feature type="region of interest" description="Disordered" evidence="1">
    <location>
        <begin position="90"/>
        <end position="526"/>
    </location>
</feature>
<dbReference type="eggNOG" id="ENOG502RXHJ">
    <property type="taxonomic scope" value="Eukaryota"/>
</dbReference>
<dbReference type="AlphaFoldDB" id="M3BCA2"/>
<evidence type="ECO:0000256" key="2">
    <source>
        <dbReference type="SAM" id="Phobius"/>
    </source>
</evidence>
<feature type="compositionally biased region" description="Low complexity" evidence="1">
    <location>
        <begin position="234"/>
        <end position="243"/>
    </location>
</feature>
<evidence type="ECO:0000313" key="6">
    <source>
        <dbReference type="Proteomes" id="UP000016932"/>
    </source>
</evidence>
<keyword evidence="2" id="KW-1133">Transmembrane helix</keyword>
<reference evidence="5 6" key="1">
    <citation type="journal article" date="2012" name="PLoS Pathog.">
        <title>Diverse lifestyles and strategies of plant pathogenesis encoded in the genomes of eighteen Dothideomycetes fungi.</title>
        <authorList>
            <person name="Ohm R.A."/>
            <person name="Feau N."/>
            <person name="Henrissat B."/>
            <person name="Schoch C.L."/>
            <person name="Horwitz B.A."/>
            <person name="Barry K.W."/>
            <person name="Condon B.J."/>
            <person name="Copeland A.C."/>
            <person name="Dhillon B."/>
            <person name="Glaser F."/>
            <person name="Hesse C.N."/>
            <person name="Kosti I."/>
            <person name="LaButti K."/>
            <person name="Lindquist E.A."/>
            <person name="Lucas S."/>
            <person name="Salamov A.A."/>
            <person name="Bradshaw R.E."/>
            <person name="Ciuffetti L."/>
            <person name="Hamelin R.C."/>
            <person name="Kema G.H.J."/>
            <person name="Lawrence C."/>
            <person name="Scott J.A."/>
            <person name="Spatafora J.W."/>
            <person name="Turgeon B.G."/>
            <person name="de Wit P.J.G.M."/>
            <person name="Zhong S."/>
            <person name="Goodwin S.B."/>
            <person name="Grigoriev I.V."/>
        </authorList>
    </citation>
    <scope>NUCLEOTIDE SEQUENCE [LARGE SCALE GENOMIC DNA]</scope>
    <source>
        <strain evidence="5 6">CIRAD86</strain>
    </source>
</reference>
<dbReference type="InterPro" id="IPR000742">
    <property type="entry name" value="EGF"/>
</dbReference>
<feature type="compositionally biased region" description="Polar residues" evidence="1">
    <location>
        <begin position="394"/>
        <end position="408"/>
    </location>
</feature>
<feature type="domain" description="EGF-like" evidence="3 4">
    <location>
        <begin position="743"/>
        <end position="754"/>
    </location>
</feature>
<dbReference type="STRING" id="383855.M3BCA2"/>
<evidence type="ECO:0000256" key="1">
    <source>
        <dbReference type="SAM" id="MobiDB-lite"/>
    </source>
</evidence>
<dbReference type="PROSITE" id="PS00022">
    <property type="entry name" value="EGF_1"/>
    <property type="match status" value="1"/>
</dbReference>
<feature type="compositionally biased region" description="Polar residues" evidence="1">
    <location>
        <begin position="258"/>
        <end position="268"/>
    </location>
</feature>
<feature type="region of interest" description="Disordered" evidence="1">
    <location>
        <begin position="621"/>
        <end position="667"/>
    </location>
</feature>
<evidence type="ECO:0000313" key="5">
    <source>
        <dbReference type="EMBL" id="EME86783.1"/>
    </source>
</evidence>
<feature type="compositionally biased region" description="Basic and acidic residues" evidence="1">
    <location>
        <begin position="332"/>
        <end position="343"/>
    </location>
</feature>
<dbReference type="GeneID" id="19338025"/>
<keyword evidence="2" id="KW-0812">Transmembrane</keyword>
<feature type="compositionally biased region" description="Low complexity" evidence="1">
    <location>
        <begin position="66"/>
        <end position="76"/>
    </location>
</feature>
<dbReference type="KEGG" id="pfj:MYCFIDRAFT_214377"/>
<feature type="compositionally biased region" description="Low complexity" evidence="1">
    <location>
        <begin position="196"/>
        <end position="217"/>
    </location>
</feature>
<feature type="compositionally biased region" description="Acidic residues" evidence="1">
    <location>
        <begin position="312"/>
        <end position="324"/>
    </location>
</feature>
<keyword evidence="2" id="KW-0472">Membrane</keyword>
<dbReference type="PANTHER" id="PTHR17178:SF0">
    <property type="entry name" value="SERGLYCIN"/>
    <property type="match status" value="1"/>
</dbReference>
<organism evidence="5 6">
    <name type="scientific">Pseudocercospora fijiensis (strain CIRAD86)</name>
    <name type="common">Black leaf streak disease fungus</name>
    <name type="synonym">Mycosphaerella fijiensis</name>
    <dbReference type="NCBI Taxonomy" id="383855"/>
    <lineage>
        <taxon>Eukaryota</taxon>
        <taxon>Fungi</taxon>
        <taxon>Dikarya</taxon>
        <taxon>Ascomycota</taxon>
        <taxon>Pezizomycotina</taxon>
        <taxon>Dothideomycetes</taxon>
        <taxon>Dothideomycetidae</taxon>
        <taxon>Mycosphaerellales</taxon>
        <taxon>Mycosphaerellaceae</taxon>
        <taxon>Pseudocercospora</taxon>
    </lineage>
</organism>
<feature type="transmembrane region" description="Helical" evidence="2">
    <location>
        <begin position="681"/>
        <end position="707"/>
    </location>
</feature>
<protein>
    <recommendedName>
        <fullName evidence="3 4">EGF-like domain-containing protein</fullName>
    </recommendedName>
</protein>
<feature type="region of interest" description="Disordered" evidence="1">
    <location>
        <begin position="550"/>
        <end position="569"/>
    </location>
</feature>
<dbReference type="CDD" id="cd00054">
    <property type="entry name" value="EGF_CA"/>
    <property type="match status" value="1"/>
</dbReference>
<feature type="compositionally biased region" description="Polar residues" evidence="1">
    <location>
        <begin position="457"/>
        <end position="467"/>
    </location>
</feature>
<proteinExistence type="predicted"/>
<dbReference type="PROSITE" id="PS01186">
    <property type="entry name" value="EGF_2"/>
    <property type="match status" value="1"/>
</dbReference>
<evidence type="ECO:0000259" key="3">
    <source>
        <dbReference type="PROSITE" id="PS00022"/>
    </source>
</evidence>
<dbReference type="PANTHER" id="PTHR17178">
    <property type="entry name" value="SECRETORY GRANULE PROTEOGLYCAN CORE PROTEIN"/>
    <property type="match status" value="1"/>
</dbReference>
<feature type="compositionally biased region" description="Basic and acidic residues" evidence="1">
    <location>
        <begin position="409"/>
        <end position="424"/>
    </location>
</feature>
<dbReference type="RefSeq" id="XP_007923938.1">
    <property type="nucleotide sequence ID" value="XM_007925747.1"/>
</dbReference>
<keyword evidence="6" id="KW-1185">Reference proteome</keyword>
<feature type="region of interest" description="Disordered" evidence="1">
    <location>
        <begin position="1"/>
        <end position="76"/>
    </location>
</feature>
<dbReference type="OrthoDB" id="283575at2759"/>
<accession>M3BCA2</accession>